<dbReference type="InterPro" id="IPR017441">
    <property type="entry name" value="Protein_kinase_ATP_BS"/>
</dbReference>
<protein>
    <recommendedName>
        <fullName evidence="1">non-specific serine/threonine protein kinase</fullName>
        <ecNumber evidence="1">2.7.11.1</ecNumber>
    </recommendedName>
</protein>
<gene>
    <name evidence="12" type="ORF">GLAREA_02174</name>
</gene>
<dbReference type="GO" id="GO:0000245">
    <property type="term" value="P:spliceosomal complex assembly"/>
    <property type="evidence" value="ECO:0007669"/>
    <property type="project" value="TreeGrafter"/>
</dbReference>
<comment type="similarity">
    <text evidence="10">Belongs to the protein kinase superfamily.</text>
</comment>
<organism evidence="12 13">
    <name type="scientific">Glarea lozoyensis (strain ATCC 20868 / MF5171)</name>
    <dbReference type="NCBI Taxonomy" id="1116229"/>
    <lineage>
        <taxon>Eukaryota</taxon>
        <taxon>Fungi</taxon>
        <taxon>Dikarya</taxon>
        <taxon>Ascomycota</taxon>
        <taxon>Pezizomycotina</taxon>
        <taxon>Leotiomycetes</taxon>
        <taxon>Helotiales</taxon>
        <taxon>Helotiaceae</taxon>
        <taxon>Glarea</taxon>
    </lineage>
</organism>
<name>S3CIG0_GLAL2</name>
<dbReference type="OrthoDB" id="5979581at2759"/>
<dbReference type="SUPFAM" id="SSF56112">
    <property type="entry name" value="Protein kinase-like (PK-like)"/>
    <property type="match status" value="1"/>
</dbReference>
<dbReference type="GO" id="GO:0005737">
    <property type="term" value="C:cytoplasm"/>
    <property type="evidence" value="ECO:0007669"/>
    <property type="project" value="TreeGrafter"/>
</dbReference>
<evidence type="ECO:0000256" key="10">
    <source>
        <dbReference type="RuleBase" id="RU000304"/>
    </source>
</evidence>
<evidence type="ECO:0000313" key="13">
    <source>
        <dbReference type="Proteomes" id="UP000016922"/>
    </source>
</evidence>
<dbReference type="RefSeq" id="XP_008087581.1">
    <property type="nucleotide sequence ID" value="XM_008089390.1"/>
</dbReference>
<dbReference type="GeneID" id="19461232"/>
<dbReference type="Pfam" id="PF00069">
    <property type="entry name" value="Pkinase"/>
    <property type="match status" value="2"/>
</dbReference>
<evidence type="ECO:0000256" key="6">
    <source>
        <dbReference type="ARBA" id="ARBA00022840"/>
    </source>
</evidence>
<accession>S3CIG0</accession>
<comment type="catalytic activity">
    <reaction evidence="8">
        <text>L-seryl-[protein] + ATP = O-phospho-L-seryl-[protein] + ADP + H(+)</text>
        <dbReference type="Rhea" id="RHEA:17989"/>
        <dbReference type="Rhea" id="RHEA-COMP:9863"/>
        <dbReference type="Rhea" id="RHEA-COMP:11604"/>
        <dbReference type="ChEBI" id="CHEBI:15378"/>
        <dbReference type="ChEBI" id="CHEBI:29999"/>
        <dbReference type="ChEBI" id="CHEBI:30616"/>
        <dbReference type="ChEBI" id="CHEBI:83421"/>
        <dbReference type="ChEBI" id="CHEBI:456216"/>
        <dbReference type="EC" id="2.7.11.1"/>
    </reaction>
</comment>
<dbReference type="InterPro" id="IPR008271">
    <property type="entry name" value="Ser/Thr_kinase_AS"/>
</dbReference>
<keyword evidence="2 10" id="KW-0723">Serine/threonine-protein kinase</keyword>
<dbReference type="EC" id="2.7.11.1" evidence="1"/>
<evidence type="ECO:0000256" key="9">
    <source>
        <dbReference type="PROSITE-ProRule" id="PRU10141"/>
    </source>
</evidence>
<dbReference type="eggNOG" id="KOG1290">
    <property type="taxonomic scope" value="Eukaryota"/>
</dbReference>
<keyword evidence="5 12" id="KW-0418">Kinase</keyword>
<dbReference type="EMBL" id="KE145371">
    <property type="protein sequence ID" value="EPE26262.1"/>
    <property type="molecule type" value="Genomic_DNA"/>
</dbReference>
<dbReference type="Gene3D" id="1.10.510.10">
    <property type="entry name" value="Transferase(Phosphotransferase) domain 1"/>
    <property type="match status" value="1"/>
</dbReference>
<comment type="catalytic activity">
    <reaction evidence="7">
        <text>L-threonyl-[protein] + ATP = O-phospho-L-threonyl-[protein] + ADP + H(+)</text>
        <dbReference type="Rhea" id="RHEA:46608"/>
        <dbReference type="Rhea" id="RHEA-COMP:11060"/>
        <dbReference type="Rhea" id="RHEA-COMP:11605"/>
        <dbReference type="ChEBI" id="CHEBI:15378"/>
        <dbReference type="ChEBI" id="CHEBI:30013"/>
        <dbReference type="ChEBI" id="CHEBI:30616"/>
        <dbReference type="ChEBI" id="CHEBI:61977"/>
        <dbReference type="ChEBI" id="CHEBI:456216"/>
        <dbReference type="EC" id="2.7.11.1"/>
    </reaction>
</comment>
<feature type="domain" description="Protein kinase" evidence="11">
    <location>
        <begin position="79"/>
        <end position="418"/>
    </location>
</feature>
<dbReference type="HOGENOM" id="CLU_000288_81_1_1"/>
<feature type="binding site" evidence="9">
    <location>
        <position position="115"/>
    </location>
    <ligand>
        <name>ATP</name>
        <dbReference type="ChEBI" id="CHEBI:30616"/>
    </ligand>
</feature>
<dbReference type="Gene3D" id="3.30.200.20">
    <property type="entry name" value="Phosphorylase Kinase, domain 1"/>
    <property type="match status" value="1"/>
</dbReference>
<evidence type="ECO:0000259" key="11">
    <source>
        <dbReference type="PROSITE" id="PS50011"/>
    </source>
</evidence>
<evidence type="ECO:0000256" key="2">
    <source>
        <dbReference type="ARBA" id="ARBA00022527"/>
    </source>
</evidence>
<dbReference type="OMA" id="CNTASEW"/>
<evidence type="ECO:0000256" key="7">
    <source>
        <dbReference type="ARBA" id="ARBA00047899"/>
    </source>
</evidence>
<evidence type="ECO:0000256" key="4">
    <source>
        <dbReference type="ARBA" id="ARBA00022741"/>
    </source>
</evidence>
<dbReference type="Proteomes" id="UP000016922">
    <property type="component" value="Unassembled WGS sequence"/>
</dbReference>
<sequence length="418" mass="47684">MAANGASCLHTYRGLMLGSLPFNPHRLTCRRLPLLKKTSTSTCKQDHVITQAIDEETIPNYRRTDYYSNHPGKVLHNKYETITKLGWGFGSTVWLAEDLRRPEDQTDAPRYVAIKIGTRTYGSTSAAEHELKLSQWIATANPSHPGAGYIRTPIDNFKIDGSHGPHICLVYRPMRETMLDFQNRFRNQRFPPKILRLYIALLLQGLNYLHSECHLIHTDLKSDNVLVDLENESVLEDFVQQQKQSYLPRHVTDDGHSTYLSQSDFGPLRDYFILPEIADLDLAQFGEGLARIHPVQPHRYRAPEVILGTTWSYSADIWNLGVLIWNMMEGKDLFTNLKNEEGNYNAHAHLGQMIALLGPPPTVLLKRENASRKLTFEPEIQNPEGQSCKNAFEYFVDLSLMTMQVVWVALKCSDFADS</sequence>
<dbReference type="InterPro" id="IPR051334">
    <property type="entry name" value="SRPK"/>
</dbReference>
<dbReference type="PROSITE" id="PS00107">
    <property type="entry name" value="PROTEIN_KINASE_ATP"/>
    <property type="match status" value="1"/>
</dbReference>
<evidence type="ECO:0000313" key="12">
    <source>
        <dbReference type="EMBL" id="EPE26262.1"/>
    </source>
</evidence>
<keyword evidence="4 9" id="KW-0547">Nucleotide-binding</keyword>
<evidence type="ECO:0000256" key="5">
    <source>
        <dbReference type="ARBA" id="ARBA00022777"/>
    </source>
</evidence>
<evidence type="ECO:0000256" key="8">
    <source>
        <dbReference type="ARBA" id="ARBA00048679"/>
    </source>
</evidence>
<dbReference type="SMART" id="SM00220">
    <property type="entry name" value="S_TKc"/>
    <property type="match status" value="1"/>
</dbReference>
<dbReference type="KEGG" id="glz:GLAREA_02174"/>
<dbReference type="PANTHER" id="PTHR47634">
    <property type="entry name" value="PROTEIN KINASE DOMAIN-CONTAINING PROTEIN-RELATED"/>
    <property type="match status" value="1"/>
</dbReference>
<dbReference type="GO" id="GO:0005524">
    <property type="term" value="F:ATP binding"/>
    <property type="evidence" value="ECO:0007669"/>
    <property type="project" value="UniProtKB-UniRule"/>
</dbReference>
<dbReference type="InterPro" id="IPR000719">
    <property type="entry name" value="Prot_kinase_dom"/>
</dbReference>
<dbReference type="PROSITE" id="PS00108">
    <property type="entry name" value="PROTEIN_KINASE_ST"/>
    <property type="match status" value="1"/>
</dbReference>
<dbReference type="GO" id="GO:0050684">
    <property type="term" value="P:regulation of mRNA processing"/>
    <property type="evidence" value="ECO:0007669"/>
    <property type="project" value="TreeGrafter"/>
</dbReference>
<dbReference type="GO" id="GO:0004674">
    <property type="term" value="F:protein serine/threonine kinase activity"/>
    <property type="evidence" value="ECO:0007669"/>
    <property type="project" value="UniProtKB-KW"/>
</dbReference>
<keyword evidence="13" id="KW-1185">Reference proteome</keyword>
<keyword evidence="6 9" id="KW-0067">ATP-binding</keyword>
<proteinExistence type="inferred from homology"/>
<reference evidence="12 13" key="1">
    <citation type="journal article" date="2013" name="BMC Genomics">
        <title>Genomics-driven discovery of the pneumocandin biosynthetic gene cluster in the fungus Glarea lozoyensis.</title>
        <authorList>
            <person name="Chen L."/>
            <person name="Yue Q."/>
            <person name="Zhang X."/>
            <person name="Xiang M."/>
            <person name="Wang C."/>
            <person name="Li S."/>
            <person name="Che Y."/>
            <person name="Ortiz-Lopez F.J."/>
            <person name="Bills G.F."/>
            <person name="Liu X."/>
            <person name="An Z."/>
        </authorList>
    </citation>
    <scope>NUCLEOTIDE SEQUENCE [LARGE SCALE GENOMIC DNA]</scope>
    <source>
        <strain evidence="13">ATCC 20868 / MF5171</strain>
    </source>
</reference>
<evidence type="ECO:0000256" key="3">
    <source>
        <dbReference type="ARBA" id="ARBA00022679"/>
    </source>
</evidence>
<evidence type="ECO:0000256" key="1">
    <source>
        <dbReference type="ARBA" id="ARBA00012513"/>
    </source>
</evidence>
<keyword evidence="3" id="KW-0808">Transferase</keyword>
<dbReference type="PROSITE" id="PS50011">
    <property type="entry name" value="PROTEIN_KINASE_DOM"/>
    <property type="match status" value="1"/>
</dbReference>
<dbReference type="PANTHER" id="PTHR47634:SF9">
    <property type="entry name" value="PROTEIN KINASE DOMAIN-CONTAINING PROTEIN-RELATED"/>
    <property type="match status" value="1"/>
</dbReference>
<dbReference type="AlphaFoldDB" id="S3CIG0"/>
<dbReference type="InterPro" id="IPR011009">
    <property type="entry name" value="Kinase-like_dom_sf"/>
</dbReference>
<dbReference type="GO" id="GO:0005634">
    <property type="term" value="C:nucleus"/>
    <property type="evidence" value="ECO:0007669"/>
    <property type="project" value="TreeGrafter"/>
</dbReference>